<dbReference type="CDD" id="cd02795">
    <property type="entry name" value="CBM6-CBM35-CBM36_like"/>
    <property type="match status" value="1"/>
</dbReference>
<dbReference type="Gene3D" id="3.90.1330.10">
    <property type="entry name" value="Alpha-glucuronidase, C-terminal domain"/>
    <property type="match status" value="1"/>
</dbReference>
<protein>
    <recommendedName>
        <fullName evidence="2">alpha-glucuronidase</fullName>
        <ecNumber evidence="2">3.2.1.139</ecNumber>
    </recommendedName>
</protein>
<comment type="catalytic activity">
    <reaction evidence="8">
        <text>an alpha-D-glucuronoside + H2O = D-glucuronate + an alcohol</text>
        <dbReference type="Rhea" id="RHEA:20005"/>
        <dbReference type="ChEBI" id="CHEBI:15377"/>
        <dbReference type="ChEBI" id="CHEBI:30879"/>
        <dbReference type="ChEBI" id="CHEBI:58720"/>
        <dbReference type="ChEBI" id="CHEBI:58899"/>
        <dbReference type="EC" id="3.2.1.139"/>
    </reaction>
</comment>
<gene>
    <name evidence="12" type="ORF">OSB1V03_LOCUS7942</name>
</gene>
<organism evidence="12">
    <name type="scientific">Medioppia subpectinata</name>
    <dbReference type="NCBI Taxonomy" id="1979941"/>
    <lineage>
        <taxon>Eukaryota</taxon>
        <taxon>Metazoa</taxon>
        <taxon>Ecdysozoa</taxon>
        <taxon>Arthropoda</taxon>
        <taxon>Chelicerata</taxon>
        <taxon>Arachnida</taxon>
        <taxon>Acari</taxon>
        <taxon>Acariformes</taxon>
        <taxon>Sarcoptiformes</taxon>
        <taxon>Oribatida</taxon>
        <taxon>Brachypylina</taxon>
        <taxon>Oppioidea</taxon>
        <taxon>Oppiidae</taxon>
        <taxon>Medioppia</taxon>
    </lineage>
</organism>
<dbReference type="InterPro" id="IPR017853">
    <property type="entry name" value="GH"/>
</dbReference>
<reference evidence="12" key="1">
    <citation type="submission" date="2020-11" db="EMBL/GenBank/DDBJ databases">
        <authorList>
            <person name="Tran Van P."/>
        </authorList>
    </citation>
    <scope>NUCLEOTIDE SEQUENCE</scope>
</reference>
<dbReference type="Gene3D" id="2.60.120.260">
    <property type="entry name" value="Galactose-binding domain-like"/>
    <property type="match status" value="1"/>
</dbReference>
<dbReference type="GO" id="GO:0045493">
    <property type="term" value="P:xylan catabolic process"/>
    <property type="evidence" value="ECO:0007669"/>
    <property type="project" value="UniProtKB-KW"/>
</dbReference>
<dbReference type="InterPro" id="IPR029018">
    <property type="entry name" value="Hex-like_dom2"/>
</dbReference>
<evidence type="ECO:0000259" key="11">
    <source>
        <dbReference type="Pfam" id="PF07488"/>
    </source>
</evidence>
<dbReference type="EMBL" id="CAJPIZ010004793">
    <property type="protein sequence ID" value="CAG2107946.1"/>
    <property type="molecule type" value="Genomic_DNA"/>
</dbReference>
<dbReference type="Pfam" id="PF07488">
    <property type="entry name" value="Glyco_hydro_67M"/>
    <property type="match status" value="1"/>
</dbReference>
<name>A0A7R9Q0C8_9ACAR</name>
<dbReference type="GO" id="GO:0005576">
    <property type="term" value="C:extracellular region"/>
    <property type="evidence" value="ECO:0007669"/>
    <property type="project" value="InterPro"/>
</dbReference>
<dbReference type="Pfam" id="PF03648">
    <property type="entry name" value="Glyco_hydro_67N"/>
    <property type="match status" value="1"/>
</dbReference>
<dbReference type="EMBL" id="OC859368">
    <property type="protein sequence ID" value="CAD7627516.1"/>
    <property type="molecule type" value="Genomic_DNA"/>
</dbReference>
<dbReference type="InterPro" id="IPR005154">
    <property type="entry name" value="Glyco_hydro_67_aGlcAse_N"/>
</dbReference>
<proteinExistence type="inferred from homology"/>
<feature type="domain" description="Alpha glucuronidase N-terminal" evidence="9">
    <location>
        <begin position="18"/>
        <end position="138"/>
    </location>
</feature>
<dbReference type="PANTHER" id="PTHR39207:SF1">
    <property type="entry name" value="ALPHA-GLUCURONIDASE A"/>
    <property type="match status" value="1"/>
</dbReference>
<evidence type="ECO:0000256" key="1">
    <source>
        <dbReference type="ARBA" id="ARBA00008833"/>
    </source>
</evidence>
<keyword evidence="3" id="KW-0858">Xylan degradation</keyword>
<dbReference type="InterPro" id="IPR011100">
    <property type="entry name" value="Glyco_hydro_67_cat"/>
</dbReference>
<comment type="similarity">
    <text evidence="1">Belongs to the glycosyl hydrolase 67 family.</text>
</comment>
<dbReference type="PANTHER" id="PTHR39207">
    <property type="entry name" value="ALPHA-GLUCURONIDASE A"/>
    <property type="match status" value="1"/>
</dbReference>
<keyword evidence="13" id="KW-1185">Reference proteome</keyword>
<dbReference type="InterPro" id="IPR011099">
    <property type="entry name" value="Glyco_hydro_67_C"/>
</dbReference>
<evidence type="ECO:0000256" key="3">
    <source>
        <dbReference type="ARBA" id="ARBA00022651"/>
    </source>
</evidence>
<dbReference type="Gene3D" id="3.20.20.80">
    <property type="entry name" value="Glycosidases"/>
    <property type="match status" value="1"/>
</dbReference>
<dbReference type="Proteomes" id="UP000759131">
    <property type="component" value="Unassembled WGS sequence"/>
</dbReference>
<feature type="domain" description="Glycosyl hydrolase family 67 catalytic" evidence="11">
    <location>
        <begin position="152"/>
        <end position="468"/>
    </location>
</feature>
<evidence type="ECO:0000313" key="12">
    <source>
        <dbReference type="EMBL" id="CAD7627516.1"/>
    </source>
</evidence>
<feature type="non-terminal residue" evidence="12">
    <location>
        <position position="837"/>
    </location>
</feature>
<evidence type="ECO:0000259" key="9">
    <source>
        <dbReference type="Pfam" id="PF03648"/>
    </source>
</evidence>
<evidence type="ECO:0000256" key="8">
    <source>
        <dbReference type="ARBA" id="ARBA00048838"/>
    </source>
</evidence>
<keyword evidence="6" id="KW-0326">Glycosidase</keyword>
<keyword evidence="5" id="KW-0119">Carbohydrate metabolism</keyword>
<feature type="domain" description="Glycosyl hydrolase family 67 C-terminal" evidence="10">
    <location>
        <begin position="470"/>
        <end position="699"/>
    </location>
</feature>
<dbReference type="Pfam" id="PF07477">
    <property type="entry name" value="Glyco_hydro_67C"/>
    <property type="match status" value="1"/>
</dbReference>
<evidence type="ECO:0000313" key="13">
    <source>
        <dbReference type="Proteomes" id="UP000759131"/>
    </source>
</evidence>
<dbReference type="SUPFAM" id="SSF55545">
    <property type="entry name" value="beta-N-acetylhexosaminidase-like domain"/>
    <property type="match status" value="1"/>
</dbReference>
<dbReference type="EC" id="3.2.1.139" evidence="2"/>
<dbReference type="SUPFAM" id="SSF51445">
    <property type="entry name" value="(Trans)glycosidases"/>
    <property type="match status" value="1"/>
</dbReference>
<keyword evidence="7" id="KW-0624">Polysaccharide degradation</keyword>
<evidence type="ECO:0000256" key="2">
    <source>
        <dbReference type="ARBA" id="ARBA00012271"/>
    </source>
</evidence>
<dbReference type="GO" id="GO:0046559">
    <property type="term" value="F:alpha-glucuronidase activity"/>
    <property type="evidence" value="ECO:0007669"/>
    <property type="project" value="UniProtKB-EC"/>
</dbReference>
<accession>A0A7R9Q0C8</accession>
<sequence length="837" mass="92725">ILYLLPVSSILCETGSDAWLRYPPVPTTHRHLYANLPDTAVTLTDSPVITSSVQELTTGLKGLLDIDLQRRTSVPTDQTSIIIAPIDALKGVVEDRDLPRGLTTADGYHIGYATVNNTRHVLITGRSAAGALYGTFALLRHITLYKPIEQPVLNETSNPYQPVRYANQWDNLSGSIERGYGGKSIYFANDNVVDDLSRAERYARLLASVGVNGCAVNNVNVNVRIIKSDFLPQLQHLSRVFSKWAVRVLLSVDFASPESVGGLKTYDPLDSRVIEFWQNKTDEIYRYVPDLAGYVLKADAEGRPGPSKYNRTAAQAGNALGRALAPHGGLLFYRGFVYGYPIDWKNLTADRAVAAYRNFAALDGKFDDNVIVQIKYGPLDFHVREAISPLLGALRRTNVALEVEVTQEYTGQQRHTVWLAAMWKWVLDFDLRPDGQSAPVKRLVSGRHFDRPVGGLVGVVNVGRDVNWMGNHMAMANVWALGRLAWNPDESLHSMADVWTRLTFGHNQRVVDTVVGIQTQSYGAYENYTGPLGAGSFTDVPDSKYGPNIMSTEGSHAGWGQFHRADHQGIGVDRTVAGLQGKYGSGFIGEYSADLQPMYESVDSCPDNLLLFMHHVNYTHVLHSGKTVIQHIYDSHYSGAQTAQQFYRNWLSLKGLVDERRYEEIARQLHYQSGHSVVWRDAICQWFSKTSGIDDNQHRVGHYSGRIEAETMRLTGYVNITVNPWETASGALAVECKASGCRAQTEWTGVAGVYDIAVQYYDENDGQSAFKLYVGQRVVSEWVANTSLPNGRPCGDTSTRFTAPGVELKAGDVVAVETVPNGKENAVLDYIEILRPN</sequence>
<dbReference type="InterPro" id="IPR037054">
    <property type="entry name" value="A-glucoronidase_C_sf"/>
</dbReference>
<evidence type="ECO:0000256" key="5">
    <source>
        <dbReference type="ARBA" id="ARBA00023277"/>
    </source>
</evidence>
<evidence type="ECO:0000256" key="6">
    <source>
        <dbReference type="ARBA" id="ARBA00023295"/>
    </source>
</evidence>
<keyword evidence="4" id="KW-0378">Hydrolase</keyword>
<dbReference type="OrthoDB" id="6501611at2759"/>
<evidence type="ECO:0000256" key="4">
    <source>
        <dbReference type="ARBA" id="ARBA00022801"/>
    </source>
</evidence>
<dbReference type="AlphaFoldDB" id="A0A7R9Q0C8"/>
<dbReference type="Gene3D" id="3.30.379.10">
    <property type="entry name" value="Chitobiase/beta-hexosaminidase domain 2-like"/>
    <property type="match status" value="1"/>
</dbReference>
<evidence type="ECO:0000256" key="7">
    <source>
        <dbReference type="ARBA" id="ARBA00023326"/>
    </source>
</evidence>
<evidence type="ECO:0000259" key="10">
    <source>
        <dbReference type="Pfam" id="PF07477"/>
    </source>
</evidence>